<feature type="non-terminal residue" evidence="1">
    <location>
        <position position="1"/>
    </location>
</feature>
<organism evidence="1 2">
    <name type="scientific">Rhodocollybia butyracea</name>
    <dbReference type="NCBI Taxonomy" id="206335"/>
    <lineage>
        <taxon>Eukaryota</taxon>
        <taxon>Fungi</taxon>
        <taxon>Dikarya</taxon>
        <taxon>Basidiomycota</taxon>
        <taxon>Agaricomycotina</taxon>
        <taxon>Agaricomycetes</taxon>
        <taxon>Agaricomycetidae</taxon>
        <taxon>Agaricales</taxon>
        <taxon>Marasmiineae</taxon>
        <taxon>Omphalotaceae</taxon>
        <taxon>Rhodocollybia</taxon>
    </lineage>
</organism>
<dbReference type="Proteomes" id="UP000772434">
    <property type="component" value="Unassembled WGS sequence"/>
</dbReference>
<dbReference type="AlphaFoldDB" id="A0A9P5PNF0"/>
<proteinExistence type="predicted"/>
<keyword evidence="2" id="KW-1185">Reference proteome</keyword>
<dbReference type="EMBL" id="JADNRY010000087">
    <property type="protein sequence ID" value="KAF9066491.1"/>
    <property type="molecule type" value="Genomic_DNA"/>
</dbReference>
<name>A0A9P5PNF0_9AGAR</name>
<gene>
    <name evidence="1" type="ORF">BDP27DRAFT_1330616</name>
</gene>
<sequence>MTALILPVWTIQALLEANKSGINSFTMAIGPNKLTSNRARTWSISRSVTATGSACPALLIKISSCPPVNEAISWRTLRILSISDTSNLIKVIPSSDSSSDIDSRRRAVAKTMWPL</sequence>
<evidence type="ECO:0000313" key="2">
    <source>
        <dbReference type="Proteomes" id="UP000772434"/>
    </source>
</evidence>
<evidence type="ECO:0000313" key="1">
    <source>
        <dbReference type="EMBL" id="KAF9066491.1"/>
    </source>
</evidence>
<accession>A0A9P5PNF0</accession>
<comment type="caution">
    <text evidence="1">The sequence shown here is derived from an EMBL/GenBank/DDBJ whole genome shotgun (WGS) entry which is preliminary data.</text>
</comment>
<reference evidence="1" key="1">
    <citation type="submission" date="2020-11" db="EMBL/GenBank/DDBJ databases">
        <authorList>
            <consortium name="DOE Joint Genome Institute"/>
            <person name="Ahrendt S."/>
            <person name="Riley R."/>
            <person name="Andreopoulos W."/>
            <person name="Labutti K."/>
            <person name="Pangilinan J."/>
            <person name="Ruiz-Duenas F.J."/>
            <person name="Barrasa J.M."/>
            <person name="Sanchez-Garcia M."/>
            <person name="Camarero S."/>
            <person name="Miyauchi S."/>
            <person name="Serrano A."/>
            <person name="Linde D."/>
            <person name="Babiker R."/>
            <person name="Drula E."/>
            <person name="Ayuso-Fernandez I."/>
            <person name="Pacheco R."/>
            <person name="Padilla G."/>
            <person name="Ferreira P."/>
            <person name="Barriuso J."/>
            <person name="Kellner H."/>
            <person name="Castanera R."/>
            <person name="Alfaro M."/>
            <person name="Ramirez L."/>
            <person name="Pisabarro A.G."/>
            <person name="Kuo A."/>
            <person name="Tritt A."/>
            <person name="Lipzen A."/>
            <person name="He G."/>
            <person name="Yan M."/>
            <person name="Ng V."/>
            <person name="Cullen D."/>
            <person name="Martin F."/>
            <person name="Rosso M.-N."/>
            <person name="Henrissat B."/>
            <person name="Hibbett D."/>
            <person name="Martinez A.T."/>
            <person name="Grigoriev I.V."/>
        </authorList>
    </citation>
    <scope>NUCLEOTIDE SEQUENCE</scope>
    <source>
        <strain evidence="1">AH 40177</strain>
    </source>
</reference>
<protein>
    <submittedName>
        <fullName evidence="1">Uncharacterized protein</fullName>
    </submittedName>
</protein>